<evidence type="ECO:0000313" key="1">
    <source>
        <dbReference type="EMBL" id="JAH30207.1"/>
    </source>
</evidence>
<accession>A0A0E9RMZ6</accession>
<protein>
    <submittedName>
        <fullName evidence="1">Uncharacterized protein</fullName>
    </submittedName>
</protein>
<dbReference type="EMBL" id="GBXM01078370">
    <property type="protein sequence ID" value="JAH30207.1"/>
    <property type="molecule type" value="Transcribed_RNA"/>
</dbReference>
<reference evidence="1" key="1">
    <citation type="submission" date="2014-11" db="EMBL/GenBank/DDBJ databases">
        <authorList>
            <person name="Amaro Gonzalez C."/>
        </authorList>
    </citation>
    <scope>NUCLEOTIDE SEQUENCE</scope>
</reference>
<dbReference type="AlphaFoldDB" id="A0A0E9RMZ6"/>
<name>A0A0E9RMZ6_ANGAN</name>
<sequence>MHFLKVGYPYIKFFQMG</sequence>
<reference evidence="1" key="2">
    <citation type="journal article" date="2015" name="Fish Shellfish Immunol.">
        <title>Early steps in the European eel (Anguilla anguilla)-Vibrio vulnificus interaction in the gills: Role of the RtxA13 toxin.</title>
        <authorList>
            <person name="Callol A."/>
            <person name="Pajuelo D."/>
            <person name="Ebbesson L."/>
            <person name="Teles M."/>
            <person name="MacKenzie S."/>
            <person name="Amaro C."/>
        </authorList>
    </citation>
    <scope>NUCLEOTIDE SEQUENCE</scope>
</reference>
<proteinExistence type="predicted"/>
<organism evidence="1">
    <name type="scientific">Anguilla anguilla</name>
    <name type="common">European freshwater eel</name>
    <name type="synonym">Muraena anguilla</name>
    <dbReference type="NCBI Taxonomy" id="7936"/>
    <lineage>
        <taxon>Eukaryota</taxon>
        <taxon>Metazoa</taxon>
        <taxon>Chordata</taxon>
        <taxon>Craniata</taxon>
        <taxon>Vertebrata</taxon>
        <taxon>Euteleostomi</taxon>
        <taxon>Actinopterygii</taxon>
        <taxon>Neopterygii</taxon>
        <taxon>Teleostei</taxon>
        <taxon>Anguilliformes</taxon>
        <taxon>Anguillidae</taxon>
        <taxon>Anguilla</taxon>
    </lineage>
</organism>